<proteinExistence type="predicted"/>
<evidence type="ECO:0000313" key="1">
    <source>
        <dbReference type="EMBL" id="KAG8008537.1"/>
    </source>
</evidence>
<accession>A0ACB7F2C7</accession>
<name>A0ACB7F2C7_NIBAL</name>
<evidence type="ECO:0000313" key="2">
    <source>
        <dbReference type="Proteomes" id="UP000805704"/>
    </source>
</evidence>
<organism evidence="1 2">
    <name type="scientific">Nibea albiflora</name>
    <name type="common">Yellow drum</name>
    <name type="synonym">Corvina albiflora</name>
    <dbReference type="NCBI Taxonomy" id="240163"/>
    <lineage>
        <taxon>Eukaryota</taxon>
        <taxon>Metazoa</taxon>
        <taxon>Chordata</taxon>
        <taxon>Craniata</taxon>
        <taxon>Vertebrata</taxon>
        <taxon>Euteleostomi</taxon>
        <taxon>Actinopterygii</taxon>
        <taxon>Neopterygii</taxon>
        <taxon>Teleostei</taxon>
        <taxon>Neoteleostei</taxon>
        <taxon>Acanthomorphata</taxon>
        <taxon>Eupercaria</taxon>
        <taxon>Sciaenidae</taxon>
        <taxon>Nibea</taxon>
    </lineage>
</organism>
<gene>
    <name evidence="1" type="ORF">GBF38_019737</name>
</gene>
<reference evidence="1" key="1">
    <citation type="submission" date="2020-04" db="EMBL/GenBank/DDBJ databases">
        <title>A chromosome-scale assembly and high-density genetic map of the yellow drum (Nibea albiflora) genome.</title>
        <authorList>
            <person name="Xu D."/>
            <person name="Zhang W."/>
            <person name="Chen R."/>
            <person name="Tan P."/>
            <person name="Wang L."/>
            <person name="Song H."/>
            <person name="Tian L."/>
            <person name="Zhu Q."/>
            <person name="Wang B."/>
        </authorList>
    </citation>
    <scope>NUCLEOTIDE SEQUENCE</scope>
    <source>
        <strain evidence="1">ZJHYS-2018</strain>
    </source>
</reference>
<dbReference type="EMBL" id="CM024807">
    <property type="protein sequence ID" value="KAG8008537.1"/>
    <property type="molecule type" value="Genomic_DNA"/>
</dbReference>
<keyword evidence="2" id="KW-1185">Reference proteome</keyword>
<comment type="caution">
    <text evidence="1">The sequence shown here is derived from an EMBL/GenBank/DDBJ whole genome shotgun (WGS) entry which is preliminary data.</text>
</comment>
<dbReference type="Proteomes" id="UP000805704">
    <property type="component" value="Chromosome 19"/>
</dbReference>
<protein>
    <submittedName>
        <fullName evidence="1">Uncharacterized protein</fullName>
    </submittedName>
</protein>
<sequence>MHSIYMIFTALATTALAKGSIECNFSEPTGAQCFGKVGQPLLFHLTNTANPDIRLIKDDKIPILKVKNHKMSSNNEYVNHFELFTNGTFKLGNAMKKHSGDYLLIEYGVDGTLLRNVTVRLEIQAAISHFRVVMAVRAGVVFLLLSVLCLCIRHVHKKTGPVKACEEGVARGFAHKDSGDKTATEAYICKDGSIECNFSEPTGAQCFGTVGQPLLFHLTNTANPDIRLIKDDKIPILKVKNHKMSLNNEYVNHFELFTNGTFKLGNAMKKHSGDYLLTEYGVDGTLLRNVTVRLEIQGSISHYSLVAVAVIASAITLLLHVALFVVFKQLNKKTRPVTVSKDNAEDEIVYSDVRVMKHTRKTRATSEQNPS</sequence>